<keyword evidence="7" id="KW-0175">Coiled coil</keyword>
<dbReference type="PRINTS" id="PR00364">
    <property type="entry name" value="DISEASERSIST"/>
</dbReference>
<dbReference type="InterPro" id="IPR041118">
    <property type="entry name" value="Rx_N"/>
</dbReference>
<evidence type="ECO:0000256" key="4">
    <source>
        <dbReference type="ARBA" id="ARBA00022741"/>
    </source>
</evidence>
<dbReference type="InterPro" id="IPR036388">
    <property type="entry name" value="WH-like_DNA-bd_sf"/>
</dbReference>
<dbReference type="InterPro" id="IPR032675">
    <property type="entry name" value="LRR_dom_sf"/>
</dbReference>
<keyword evidence="6" id="KW-0067">ATP-binding</keyword>
<dbReference type="Gene3D" id="3.80.10.10">
    <property type="entry name" value="Ribonuclease Inhibitor"/>
    <property type="match status" value="3"/>
</dbReference>
<keyword evidence="13" id="KW-1185">Reference proteome</keyword>
<reference evidence="12" key="1">
    <citation type="submission" date="2021-03" db="EMBL/GenBank/DDBJ databases">
        <authorList>
            <person name="Li Z."/>
            <person name="Yang C."/>
        </authorList>
    </citation>
    <scope>NUCLEOTIDE SEQUENCE</scope>
    <source>
        <strain evidence="12">Dzin_1.0</strain>
        <tissue evidence="12">Leaf</tissue>
    </source>
</reference>
<dbReference type="FunFam" id="1.10.10.10:FF:000322">
    <property type="entry name" value="Probable disease resistance protein At1g63360"/>
    <property type="match status" value="1"/>
</dbReference>
<feature type="domain" description="R13L1/DRL21-like LRR repeat region" evidence="11">
    <location>
        <begin position="678"/>
        <end position="806"/>
    </location>
</feature>
<protein>
    <recommendedName>
        <fullName evidence="14">Disease resistance protein RGA3</fullName>
    </recommendedName>
</protein>
<dbReference type="OrthoDB" id="2973320at2759"/>
<dbReference type="Gene3D" id="1.10.10.10">
    <property type="entry name" value="Winged helix-like DNA-binding domain superfamily/Winged helix DNA-binding domain"/>
    <property type="match status" value="1"/>
</dbReference>
<dbReference type="GO" id="GO:0042742">
    <property type="term" value="P:defense response to bacterium"/>
    <property type="evidence" value="ECO:0007669"/>
    <property type="project" value="UniProtKB-ARBA"/>
</dbReference>
<evidence type="ECO:0000256" key="6">
    <source>
        <dbReference type="ARBA" id="ARBA00022840"/>
    </source>
</evidence>
<dbReference type="InterPro" id="IPR056789">
    <property type="entry name" value="LRR_R13L1-DRL21"/>
</dbReference>
<dbReference type="SUPFAM" id="SSF52058">
    <property type="entry name" value="L domain-like"/>
    <property type="match status" value="2"/>
</dbReference>
<organism evidence="12 13">
    <name type="scientific">Dioscorea zingiberensis</name>
    <dbReference type="NCBI Taxonomy" id="325984"/>
    <lineage>
        <taxon>Eukaryota</taxon>
        <taxon>Viridiplantae</taxon>
        <taxon>Streptophyta</taxon>
        <taxon>Embryophyta</taxon>
        <taxon>Tracheophyta</taxon>
        <taxon>Spermatophyta</taxon>
        <taxon>Magnoliopsida</taxon>
        <taxon>Liliopsida</taxon>
        <taxon>Dioscoreales</taxon>
        <taxon>Dioscoreaceae</taxon>
        <taxon>Dioscorea</taxon>
    </lineage>
</organism>
<dbReference type="InterPro" id="IPR058922">
    <property type="entry name" value="WHD_DRP"/>
</dbReference>
<accession>A0A9D5HFK4</accession>
<keyword evidence="4" id="KW-0547">Nucleotide-binding</keyword>
<dbReference type="Pfam" id="PF18052">
    <property type="entry name" value="Rx_N"/>
    <property type="match status" value="1"/>
</dbReference>
<evidence type="ECO:0000259" key="8">
    <source>
        <dbReference type="Pfam" id="PF00931"/>
    </source>
</evidence>
<keyword evidence="5" id="KW-0611">Plant defense</keyword>
<dbReference type="Pfam" id="PF25019">
    <property type="entry name" value="LRR_R13L1-DRL21"/>
    <property type="match status" value="1"/>
</dbReference>
<evidence type="ECO:0000256" key="1">
    <source>
        <dbReference type="ARBA" id="ARBA00008894"/>
    </source>
</evidence>
<gene>
    <name evidence="12" type="ORF">J5N97_016624</name>
</gene>
<evidence type="ECO:0000256" key="2">
    <source>
        <dbReference type="ARBA" id="ARBA00022614"/>
    </source>
</evidence>
<dbReference type="PANTHER" id="PTHR36766">
    <property type="entry name" value="PLANT BROAD-SPECTRUM MILDEW RESISTANCE PROTEIN RPW8"/>
    <property type="match status" value="1"/>
</dbReference>
<feature type="domain" description="NB-ARC" evidence="8">
    <location>
        <begin position="172"/>
        <end position="346"/>
    </location>
</feature>
<proteinExistence type="inferred from homology"/>
<dbReference type="EMBL" id="JAGGNH010000004">
    <property type="protein sequence ID" value="KAJ0974659.1"/>
    <property type="molecule type" value="Genomic_DNA"/>
</dbReference>
<sequence>MAGEAVLSALMEVLFEKLAVAALDEYQSLRNVKKELQNLSTTLSSIQDLLEDAEEKQLKEKPVGRWLMKLKDVAYEIDDLLDNYTAAKQRSMLEAGQKKRVSLHFSCCCFNKLLLDRRIAHKIKGINERMANISRERDVLGLQVLGGMNRVEIQERPQTSSLVDGSDVYGREKDKDNIVKMLLANSVGSNPSKVAIIPIVGMGGIGKTTLTQLVYNDSRVKEHFELRMWLCVSENFDERKLTRETLESTYTTTGMTTTNMNLLQEDLCQKLKGKRFLLVLDDVWNEDGEKWTRYYAALVSGEKGSKILVTTRNGNVGRIMGGLRPYHLKQLSDKDCWLLFRNCAFVNGNSSEHPNLEQIGKKIVKKLKGLPLAAKALGSLLYSKLDEDDWKNILRSEIWELPTDQNNILPALRLSYKHLPPHLKQCFAFCAVFHKDYVFQRDDLVQMWMALGFVQPRGRKRMEDIGYSYFDELVSRSFFQAHKGNYVMHDAIHDLAQSISIDECVRLEDELQADRTDKALHSSFSCSHSMQTSFEPFYKFKRLRTLLLLQGYKSVTDLIPDDLFLKLKFLRVLDLNRRDIKKVPESIGNLHQLRYLSLSGTGIETLPSSISKLYNLQTLRLKHCNELSQLPRGVTNLINLRHLEASSLLVSEIAGIGKLTCLQKLGEFTVRRRMGFGITELKDMTELQGNLCISNLENVASGEDACNAKLNTKVSLTSIELVWSEKTHVVSSEGSFQEEVLRYLQPHREIKELTIKGYSGLHFPDWIGSSSLSSLHTIHLSNCKNGKFLPSLGQLPFLKYLDIGGMNSVTHIGQEFLGSGEVRGFPSLNEIVLDDLPCLEEWCIAEGEGMFPCISEIQVSECPKLRELPRLPPTVTRLTLSEAGVICLPELKTSTSSAAALSSMYIHDCPNLTSLRTGLLSQELNSLKELTIANCEELVSLPMDCFKPLVSLRNLHIYNCPKLTCTFQQTKRLLPGSLEDLRISKCNPELIISMLKCSESLTSLTQLNISNCSELNYFPEEELPRMLKFLVLQDCANLRLLPPLKHVSNLESLVIKHCPLVMLPEVGGLPAKLQELHIFGCPLLKNMFEKDGGRERVKIAHVPKVQIDNLGFWPSIIL</sequence>
<dbReference type="InterPro" id="IPR002182">
    <property type="entry name" value="NB-ARC"/>
</dbReference>
<dbReference type="CDD" id="cd14798">
    <property type="entry name" value="RX-CC_like"/>
    <property type="match status" value="1"/>
</dbReference>
<evidence type="ECO:0000256" key="3">
    <source>
        <dbReference type="ARBA" id="ARBA00022737"/>
    </source>
</evidence>
<dbReference type="GO" id="GO:0005524">
    <property type="term" value="F:ATP binding"/>
    <property type="evidence" value="ECO:0007669"/>
    <property type="project" value="UniProtKB-KW"/>
</dbReference>
<name>A0A9D5HFK4_9LILI</name>
<feature type="domain" description="Disease resistance protein winged helix" evidence="10">
    <location>
        <begin position="432"/>
        <end position="496"/>
    </location>
</feature>
<comment type="similarity">
    <text evidence="1">Belongs to the disease resistance NB-LRR family.</text>
</comment>
<dbReference type="GO" id="GO:0043531">
    <property type="term" value="F:ADP binding"/>
    <property type="evidence" value="ECO:0007669"/>
    <property type="project" value="InterPro"/>
</dbReference>
<feature type="coiled-coil region" evidence="7">
    <location>
        <begin position="19"/>
        <end position="56"/>
    </location>
</feature>
<keyword evidence="3" id="KW-0677">Repeat</keyword>
<dbReference type="AlphaFoldDB" id="A0A9D5HFK4"/>
<evidence type="ECO:0000259" key="11">
    <source>
        <dbReference type="Pfam" id="PF25019"/>
    </source>
</evidence>
<evidence type="ECO:0000256" key="5">
    <source>
        <dbReference type="ARBA" id="ARBA00022821"/>
    </source>
</evidence>
<feature type="domain" description="Disease resistance N-terminal" evidence="9">
    <location>
        <begin position="11"/>
        <end position="98"/>
    </location>
</feature>
<keyword evidence="2" id="KW-0433">Leucine-rich repeat</keyword>
<comment type="caution">
    <text evidence="12">The sequence shown here is derived from an EMBL/GenBank/DDBJ whole genome shotgun (WGS) entry which is preliminary data.</text>
</comment>
<evidence type="ECO:0000313" key="13">
    <source>
        <dbReference type="Proteomes" id="UP001085076"/>
    </source>
</evidence>
<evidence type="ECO:0000313" key="12">
    <source>
        <dbReference type="EMBL" id="KAJ0974659.1"/>
    </source>
</evidence>
<evidence type="ECO:0000259" key="10">
    <source>
        <dbReference type="Pfam" id="PF23559"/>
    </source>
</evidence>
<evidence type="ECO:0008006" key="14">
    <source>
        <dbReference type="Google" id="ProtNLM"/>
    </source>
</evidence>
<dbReference type="Pfam" id="PF23559">
    <property type="entry name" value="WHD_DRP"/>
    <property type="match status" value="1"/>
</dbReference>
<dbReference type="Proteomes" id="UP001085076">
    <property type="component" value="Miscellaneous, Linkage group lg04"/>
</dbReference>
<dbReference type="Gene3D" id="3.40.50.300">
    <property type="entry name" value="P-loop containing nucleotide triphosphate hydrolases"/>
    <property type="match status" value="1"/>
</dbReference>
<dbReference type="PANTHER" id="PTHR36766:SF40">
    <property type="entry name" value="DISEASE RESISTANCE PROTEIN RGA3"/>
    <property type="match status" value="1"/>
</dbReference>
<dbReference type="FunFam" id="3.40.50.300:FF:001091">
    <property type="entry name" value="Probable disease resistance protein At1g61300"/>
    <property type="match status" value="1"/>
</dbReference>
<reference evidence="12" key="2">
    <citation type="journal article" date="2022" name="Hortic Res">
        <title>The genome of Dioscorea zingiberensis sheds light on the biosynthesis, origin and evolution of the medicinally important diosgenin saponins.</title>
        <authorList>
            <person name="Li Y."/>
            <person name="Tan C."/>
            <person name="Li Z."/>
            <person name="Guo J."/>
            <person name="Li S."/>
            <person name="Chen X."/>
            <person name="Wang C."/>
            <person name="Dai X."/>
            <person name="Yang H."/>
            <person name="Song W."/>
            <person name="Hou L."/>
            <person name="Xu J."/>
            <person name="Tong Z."/>
            <person name="Xu A."/>
            <person name="Yuan X."/>
            <person name="Wang W."/>
            <person name="Yang Q."/>
            <person name="Chen L."/>
            <person name="Sun Z."/>
            <person name="Wang K."/>
            <person name="Pan B."/>
            <person name="Chen J."/>
            <person name="Bao Y."/>
            <person name="Liu F."/>
            <person name="Qi X."/>
            <person name="Gang D.R."/>
            <person name="Wen J."/>
            <person name="Li J."/>
        </authorList>
    </citation>
    <scope>NUCLEOTIDE SEQUENCE</scope>
    <source>
        <strain evidence="12">Dzin_1.0</strain>
    </source>
</reference>
<evidence type="ECO:0000256" key="7">
    <source>
        <dbReference type="SAM" id="Coils"/>
    </source>
</evidence>
<dbReference type="GO" id="GO:0002758">
    <property type="term" value="P:innate immune response-activating signaling pathway"/>
    <property type="evidence" value="ECO:0007669"/>
    <property type="project" value="UniProtKB-ARBA"/>
</dbReference>
<evidence type="ECO:0000259" key="9">
    <source>
        <dbReference type="Pfam" id="PF18052"/>
    </source>
</evidence>
<dbReference type="Pfam" id="PF00931">
    <property type="entry name" value="NB-ARC"/>
    <property type="match status" value="1"/>
</dbReference>
<dbReference type="InterPro" id="IPR038005">
    <property type="entry name" value="RX-like_CC"/>
</dbReference>
<dbReference type="SUPFAM" id="SSF52540">
    <property type="entry name" value="P-loop containing nucleoside triphosphate hydrolases"/>
    <property type="match status" value="1"/>
</dbReference>
<dbReference type="Gene3D" id="1.20.5.4130">
    <property type="match status" value="1"/>
</dbReference>
<dbReference type="GO" id="GO:0009626">
    <property type="term" value="P:plant-type hypersensitive response"/>
    <property type="evidence" value="ECO:0007669"/>
    <property type="project" value="UniProtKB-ARBA"/>
</dbReference>
<dbReference type="InterPro" id="IPR027417">
    <property type="entry name" value="P-loop_NTPase"/>
</dbReference>